<evidence type="ECO:0000256" key="2">
    <source>
        <dbReference type="ARBA" id="ARBA00022840"/>
    </source>
</evidence>
<keyword evidence="4" id="KW-0812">Transmembrane</keyword>
<feature type="transmembrane region" description="Helical" evidence="4">
    <location>
        <begin position="6"/>
        <end position="22"/>
    </location>
</feature>
<dbReference type="Proteomes" id="UP000184278">
    <property type="component" value="Unassembled WGS sequence"/>
</dbReference>
<dbReference type="PANTHER" id="PTHR11361:SF152">
    <property type="entry name" value="DNA MISMATCH REPAIR PROTEIN"/>
    <property type="match status" value="1"/>
</dbReference>
<keyword evidence="3" id="KW-0238">DNA-binding</keyword>
<dbReference type="PANTHER" id="PTHR11361">
    <property type="entry name" value="DNA MISMATCH REPAIR PROTEIN MUTS FAMILY MEMBER"/>
    <property type="match status" value="1"/>
</dbReference>
<dbReference type="STRING" id="1121131.SAMN02745229_01046"/>
<evidence type="ECO:0000259" key="5">
    <source>
        <dbReference type="SMART" id="SM00534"/>
    </source>
</evidence>
<evidence type="ECO:0000313" key="6">
    <source>
        <dbReference type="EMBL" id="SHH87936.1"/>
    </source>
</evidence>
<keyword evidence="4" id="KW-0472">Membrane</keyword>
<evidence type="ECO:0000256" key="4">
    <source>
        <dbReference type="SAM" id="Phobius"/>
    </source>
</evidence>
<dbReference type="InterPro" id="IPR045076">
    <property type="entry name" value="MutS"/>
</dbReference>
<feature type="domain" description="DNA mismatch repair proteins mutS family" evidence="5">
    <location>
        <begin position="365"/>
        <end position="551"/>
    </location>
</feature>
<organism evidence="6 7">
    <name type="scientific">Butyrivibrio fibrisolvens DSM 3071</name>
    <dbReference type="NCBI Taxonomy" id="1121131"/>
    <lineage>
        <taxon>Bacteria</taxon>
        <taxon>Bacillati</taxon>
        <taxon>Bacillota</taxon>
        <taxon>Clostridia</taxon>
        <taxon>Lachnospirales</taxon>
        <taxon>Lachnospiraceae</taxon>
        <taxon>Butyrivibrio</taxon>
    </lineage>
</organism>
<dbReference type="GO" id="GO:0005524">
    <property type="term" value="F:ATP binding"/>
    <property type="evidence" value="ECO:0007669"/>
    <property type="project" value="UniProtKB-KW"/>
</dbReference>
<keyword evidence="7" id="KW-1185">Reference proteome</keyword>
<dbReference type="GeneID" id="89509504"/>
<dbReference type="GO" id="GO:0140664">
    <property type="term" value="F:ATP-dependent DNA damage sensor activity"/>
    <property type="evidence" value="ECO:0007669"/>
    <property type="project" value="InterPro"/>
</dbReference>
<dbReference type="GO" id="GO:0006298">
    <property type="term" value="P:mismatch repair"/>
    <property type="evidence" value="ECO:0007669"/>
    <property type="project" value="InterPro"/>
</dbReference>
<evidence type="ECO:0000256" key="1">
    <source>
        <dbReference type="ARBA" id="ARBA00022741"/>
    </source>
</evidence>
<dbReference type="InterPro" id="IPR027417">
    <property type="entry name" value="P-loop_NTPase"/>
</dbReference>
<dbReference type="Gene3D" id="3.40.50.300">
    <property type="entry name" value="P-loop containing nucleotide triphosphate hydrolases"/>
    <property type="match status" value="1"/>
</dbReference>
<proteinExistence type="predicted"/>
<protein>
    <submittedName>
        <fullName evidence="6">MutS domain V</fullName>
    </submittedName>
</protein>
<sequence>MQVYVTVLGIIVAILVIAAILGKRNELKAEKYFRSKARRNWGKPSDIDIRENRRKAIPKYYENHIEESSIDDITWNDLGLDAVYDRVNYCQSGAGQEYLYYRLRTPMQTDDFDSFEKQVENFTNKEDMRIETQLIFAKMANYGKYSLYDYIGSLDDLKMPSRLPHIIADILILISIFGCFIKFEIFLLVIIACLLYNAVTYFIIKGDISPYIYIFGYINRMFCGIDLFKKIKDGTLSEETKVFFQYEKEIDSFKRGSWIILDPARLSGSGDAINMLLDYVCMFTHIDLFKFKSMYKFVKNHGQLLDDIVTGLGRIETEISVACYRASLDGKYCKPEFTEGATDYEALDIYHPCMTDPVLNSIKANRGVLITGSNASGKSTFLKTSAIAAVMAQTIHTVNASSYKAPLYRIYSSMALRDDLAGGDSYYIVEIKSLKRILDAANTGGNRIFCLIDEVLRGTNTIERIAASTQILKSLDHKNIQCFAATHDIELTELLKDSYDNYHFEGEVTDSDVHFSYMIKEGPATNRNAIKLLSIIGYDPKIVEDAQNMADEFTRTGIWQG</sequence>
<dbReference type="Pfam" id="PF00488">
    <property type="entry name" value="MutS_V"/>
    <property type="match status" value="1"/>
</dbReference>
<feature type="transmembrane region" description="Helical" evidence="4">
    <location>
        <begin position="166"/>
        <end position="199"/>
    </location>
</feature>
<keyword evidence="2" id="KW-0067">ATP-binding</keyword>
<dbReference type="GO" id="GO:0030983">
    <property type="term" value="F:mismatched DNA binding"/>
    <property type="evidence" value="ECO:0007669"/>
    <property type="project" value="InterPro"/>
</dbReference>
<dbReference type="SUPFAM" id="SSF52540">
    <property type="entry name" value="P-loop containing nucleoside triphosphate hydrolases"/>
    <property type="match status" value="1"/>
</dbReference>
<evidence type="ECO:0000313" key="7">
    <source>
        <dbReference type="Proteomes" id="UP000184278"/>
    </source>
</evidence>
<dbReference type="InterPro" id="IPR000432">
    <property type="entry name" value="DNA_mismatch_repair_MutS_C"/>
</dbReference>
<dbReference type="OrthoDB" id="9802448at2"/>
<dbReference type="GO" id="GO:0005829">
    <property type="term" value="C:cytosol"/>
    <property type="evidence" value="ECO:0007669"/>
    <property type="project" value="TreeGrafter"/>
</dbReference>
<dbReference type="SMART" id="SM00534">
    <property type="entry name" value="MUTSac"/>
    <property type="match status" value="1"/>
</dbReference>
<accession>A0A1M5WK65</accession>
<dbReference type="AlphaFoldDB" id="A0A1M5WK65"/>
<dbReference type="EMBL" id="FQXK01000008">
    <property type="protein sequence ID" value="SHH87936.1"/>
    <property type="molecule type" value="Genomic_DNA"/>
</dbReference>
<keyword evidence="4" id="KW-1133">Transmembrane helix</keyword>
<keyword evidence="1" id="KW-0547">Nucleotide-binding</keyword>
<reference evidence="7" key="1">
    <citation type="submission" date="2016-11" db="EMBL/GenBank/DDBJ databases">
        <authorList>
            <person name="Varghese N."/>
            <person name="Submissions S."/>
        </authorList>
    </citation>
    <scope>NUCLEOTIDE SEQUENCE [LARGE SCALE GENOMIC DNA]</scope>
    <source>
        <strain evidence="7">DSM 3071</strain>
    </source>
</reference>
<gene>
    <name evidence="6" type="ORF">SAMN02745229_01046</name>
</gene>
<dbReference type="RefSeq" id="WP_073386058.1">
    <property type="nucleotide sequence ID" value="NZ_FQXK01000008.1"/>
</dbReference>
<evidence type="ECO:0000256" key="3">
    <source>
        <dbReference type="ARBA" id="ARBA00023125"/>
    </source>
</evidence>
<name>A0A1M5WK65_BUTFI</name>